<dbReference type="STRING" id="154538.A0A1M2W3S8"/>
<sequence>MYLKSCSVHTEERKAAEWENAAEMVKTYSDEMVARWNKEIDTYLVYAGLFSAILTAFNVQSYLLLQPAAPDPSIAILQQISSQLGSFSISLPFVNSTQSTSTSRLNTNVDATPPIPRWAVWLNTLWFSSLILSLPSASVGIMAKQWLNEYTSGVSGTSRHAARVRQHRLNNLKKWRVEDIVNTVPVLLQLALAFFLAGLLVLLWTLHVTVAAVASALVGLLATFTIVTSLLPLFCRSCPYLPPQARAMESVWRPGRLIFWTYRLPSLLAGLYRSTLLQASSIVSRTPRNIGPTLTSFLDRIIEQPTQSLSRWLSQNCTEEVARRTWRGREQSDINVLAADIDRQMLLEAYTATLHPDALSAATVCLMGFSSAHTLQYFQDLYASVRAHFGSQAGAIDGPLGWDNAHQPLWLNVLLCALMEEGLPLSEEETAALSVYIGGGSWPARMQAAEAEWTISTLYSIIEDKSAQRRPECPDEHWLLRLRGLLIGNAARREVPLANVFLRDVSRAYRSVRLSHPCRTDMSPADAFAAHARYLHSVDIFVACAAPAFKYLPPSDDLTAIRAYTEDVVSDFVRTLGALLENDRTRSLQSTVDTTNLMNVLLKLCRVRNSVLAQVVSDDIMPDIVRMVDALIAAPYDGPSNLVEDVKACARDFRGRVLHVKGTPEAGTVCAKLPVDKPDVSGKRLGGDEISQQTRLDHPAALPAPKSL</sequence>
<evidence type="ECO:0000256" key="1">
    <source>
        <dbReference type="SAM" id="MobiDB-lite"/>
    </source>
</evidence>
<feature type="transmembrane region" description="Helical" evidence="2">
    <location>
        <begin position="43"/>
        <end position="63"/>
    </location>
</feature>
<feature type="transmembrane region" description="Helical" evidence="2">
    <location>
        <begin position="180"/>
        <end position="204"/>
    </location>
</feature>
<dbReference type="InterPro" id="IPR045338">
    <property type="entry name" value="DUF6535"/>
</dbReference>
<proteinExistence type="predicted"/>
<organism evidence="4 5">
    <name type="scientific">Trametes pubescens</name>
    <name type="common">White-rot fungus</name>
    <dbReference type="NCBI Taxonomy" id="154538"/>
    <lineage>
        <taxon>Eukaryota</taxon>
        <taxon>Fungi</taxon>
        <taxon>Dikarya</taxon>
        <taxon>Basidiomycota</taxon>
        <taxon>Agaricomycotina</taxon>
        <taxon>Agaricomycetes</taxon>
        <taxon>Polyporales</taxon>
        <taxon>Polyporaceae</taxon>
        <taxon>Trametes</taxon>
    </lineage>
</organism>
<dbReference type="AlphaFoldDB" id="A0A1M2W3S8"/>
<dbReference type="Pfam" id="PF20153">
    <property type="entry name" value="DUF6535"/>
    <property type="match status" value="1"/>
</dbReference>
<feature type="region of interest" description="Disordered" evidence="1">
    <location>
        <begin position="679"/>
        <end position="708"/>
    </location>
</feature>
<gene>
    <name evidence="4" type="ORF">TRAPUB_8945</name>
</gene>
<keyword evidence="2" id="KW-0472">Membrane</keyword>
<feature type="transmembrane region" description="Helical" evidence="2">
    <location>
        <begin position="210"/>
        <end position="234"/>
    </location>
</feature>
<feature type="domain" description="DUF6535" evidence="3">
    <location>
        <begin position="18"/>
        <end position="205"/>
    </location>
</feature>
<keyword evidence="2" id="KW-0812">Transmembrane</keyword>
<evidence type="ECO:0000313" key="5">
    <source>
        <dbReference type="Proteomes" id="UP000184267"/>
    </source>
</evidence>
<keyword evidence="2" id="KW-1133">Transmembrane helix</keyword>
<evidence type="ECO:0000313" key="4">
    <source>
        <dbReference type="EMBL" id="OJT14499.1"/>
    </source>
</evidence>
<dbReference type="EMBL" id="MNAD01000281">
    <property type="protein sequence ID" value="OJT14499.1"/>
    <property type="molecule type" value="Genomic_DNA"/>
</dbReference>
<dbReference type="OrthoDB" id="3185525at2759"/>
<protein>
    <recommendedName>
        <fullName evidence="3">DUF6535 domain-containing protein</fullName>
    </recommendedName>
</protein>
<evidence type="ECO:0000259" key="3">
    <source>
        <dbReference type="Pfam" id="PF20153"/>
    </source>
</evidence>
<evidence type="ECO:0000256" key="2">
    <source>
        <dbReference type="SAM" id="Phobius"/>
    </source>
</evidence>
<keyword evidence="5" id="KW-1185">Reference proteome</keyword>
<comment type="caution">
    <text evidence="4">The sequence shown here is derived from an EMBL/GenBank/DDBJ whole genome shotgun (WGS) entry which is preliminary data.</text>
</comment>
<dbReference type="Proteomes" id="UP000184267">
    <property type="component" value="Unassembled WGS sequence"/>
</dbReference>
<name>A0A1M2W3S8_TRAPU</name>
<accession>A0A1M2W3S8</accession>
<reference evidence="4 5" key="1">
    <citation type="submission" date="2016-10" db="EMBL/GenBank/DDBJ databases">
        <title>Genome sequence of the basidiomycete white-rot fungus Trametes pubescens.</title>
        <authorList>
            <person name="Makela M.R."/>
            <person name="Granchi Z."/>
            <person name="Peng M."/>
            <person name="De Vries R.P."/>
            <person name="Grigoriev I."/>
            <person name="Riley R."/>
            <person name="Hilden K."/>
        </authorList>
    </citation>
    <scope>NUCLEOTIDE SEQUENCE [LARGE SCALE GENOMIC DNA]</scope>
    <source>
        <strain evidence="4 5">FBCC735</strain>
    </source>
</reference>